<dbReference type="EMBL" id="CP007128">
    <property type="protein sequence ID" value="AHG89724.1"/>
    <property type="molecule type" value="Genomic_DNA"/>
</dbReference>
<keyword evidence="2" id="KW-0812">Transmembrane</keyword>
<dbReference type="InterPro" id="IPR016047">
    <property type="entry name" value="M23ase_b-sheet_dom"/>
</dbReference>
<dbReference type="FunFam" id="2.70.70.10:FF:000006">
    <property type="entry name" value="M23 family peptidase"/>
    <property type="match status" value="1"/>
</dbReference>
<dbReference type="PANTHER" id="PTHR21666:SF289">
    <property type="entry name" value="L-ALA--D-GLU ENDOPEPTIDASE"/>
    <property type="match status" value="1"/>
</dbReference>
<evidence type="ECO:0000313" key="5">
    <source>
        <dbReference type="Proteomes" id="UP000019151"/>
    </source>
</evidence>
<evidence type="ECO:0000256" key="1">
    <source>
        <dbReference type="ARBA" id="ARBA00022729"/>
    </source>
</evidence>
<dbReference type="InterPro" id="IPR050570">
    <property type="entry name" value="Cell_wall_metabolism_enzyme"/>
</dbReference>
<accession>W0RF75</accession>
<dbReference type="Gene3D" id="2.70.70.10">
    <property type="entry name" value="Glucose Permease (Domain IIA)"/>
    <property type="match status" value="1"/>
</dbReference>
<dbReference type="CDD" id="cd12797">
    <property type="entry name" value="M23_peptidase"/>
    <property type="match status" value="1"/>
</dbReference>
<evidence type="ECO:0000256" key="2">
    <source>
        <dbReference type="SAM" id="Phobius"/>
    </source>
</evidence>
<evidence type="ECO:0000259" key="3">
    <source>
        <dbReference type="Pfam" id="PF01551"/>
    </source>
</evidence>
<dbReference type="GO" id="GO:0004222">
    <property type="term" value="F:metalloendopeptidase activity"/>
    <property type="evidence" value="ECO:0007669"/>
    <property type="project" value="TreeGrafter"/>
</dbReference>
<reference evidence="4 5" key="1">
    <citation type="journal article" date="2014" name="Genome Announc.">
        <title>Genome Sequence and Methylome of Soil Bacterium Gemmatirosa kalamazoonensis KBS708T, a Member of the Rarely Cultivated Gemmatimonadetes Phylum.</title>
        <authorList>
            <person name="Debruyn J.M."/>
            <person name="Radosevich M."/>
            <person name="Wommack K.E."/>
            <person name="Polson S.W."/>
            <person name="Hauser L.J."/>
            <person name="Fawaz M.N."/>
            <person name="Korlach J."/>
            <person name="Tsai Y.C."/>
        </authorList>
    </citation>
    <scope>NUCLEOTIDE SEQUENCE [LARGE SCALE GENOMIC DNA]</scope>
    <source>
        <strain evidence="4 5">KBS708</strain>
    </source>
</reference>
<feature type="transmembrane region" description="Helical" evidence="2">
    <location>
        <begin position="21"/>
        <end position="45"/>
    </location>
</feature>
<proteinExistence type="predicted"/>
<gene>
    <name evidence="4" type="ORF">J421_2187</name>
</gene>
<dbReference type="InParanoid" id="W0RF75"/>
<keyword evidence="2" id="KW-0472">Membrane</keyword>
<dbReference type="Proteomes" id="UP000019151">
    <property type="component" value="Chromosome"/>
</dbReference>
<dbReference type="Pfam" id="PF01551">
    <property type="entry name" value="Peptidase_M23"/>
    <property type="match status" value="1"/>
</dbReference>
<dbReference type="PANTHER" id="PTHR21666">
    <property type="entry name" value="PEPTIDASE-RELATED"/>
    <property type="match status" value="1"/>
</dbReference>
<name>W0RF75_9BACT</name>
<dbReference type="eggNOG" id="COG0739">
    <property type="taxonomic scope" value="Bacteria"/>
</dbReference>
<evidence type="ECO:0000313" key="4">
    <source>
        <dbReference type="EMBL" id="AHG89724.1"/>
    </source>
</evidence>
<protein>
    <submittedName>
        <fullName evidence="4">Peptidase M23</fullName>
    </submittedName>
</protein>
<sequence length="268" mass="28704">MRLLVVRHARPVREIRVRPRTIWRVATVAALALWLVPLAFLAGVARQARDDRARLAVDVQSLTARTARLSADVAALEHSVGVAAARAARDSATPTAVLVDRASAANGWVDDIERRVGTVRDHVVSRLRSIPTGVPIVARLSSGFGWRTNPFGGGRAEFHPGLDIPAAYGSPVKATADGVVEYAEWRNGYGLAVAIRHADGFSTLFGHLSSATVHAGDHVTRGTVVGRVGNEGRSTGPHVHYEVRRFGKAVDPRRVRAAPPSPAPDSTR</sequence>
<dbReference type="STRING" id="861299.J421_2187"/>
<keyword evidence="5" id="KW-1185">Reference proteome</keyword>
<organism evidence="4 5">
    <name type="scientific">Gemmatirosa kalamazoonensis</name>
    <dbReference type="NCBI Taxonomy" id="861299"/>
    <lineage>
        <taxon>Bacteria</taxon>
        <taxon>Pseudomonadati</taxon>
        <taxon>Gemmatimonadota</taxon>
        <taxon>Gemmatimonadia</taxon>
        <taxon>Gemmatimonadales</taxon>
        <taxon>Gemmatimonadaceae</taxon>
        <taxon>Gemmatirosa</taxon>
    </lineage>
</organism>
<dbReference type="AlphaFoldDB" id="W0RF75"/>
<dbReference type="InterPro" id="IPR011055">
    <property type="entry name" value="Dup_hybrid_motif"/>
</dbReference>
<keyword evidence="1" id="KW-0732">Signal</keyword>
<dbReference type="KEGG" id="gba:J421_2187"/>
<dbReference type="SUPFAM" id="SSF51261">
    <property type="entry name" value="Duplicated hybrid motif"/>
    <property type="match status" value="1"/>
</dbReference>
<feature type="domain" description="M23ase beta-sheet core" evidence="3">
    <location>
        <begin position="158"/>
        <end position="252"/>
    </location>
</feature>
<dbReference type="HOGENOM" id="CLU_1037298_0_0_0"/>
<keyword evidence="2" id="KW-1133">Transmembrane helix</keyword>